<accession>A0A061RTN2</accession>
<feature type="non-terminal residue" evidence="2">
    <location>
        <position position="99"/>
    </location>
</feature>
<dbReference type="EMBL" id="GBEZ01011899">
    <property type="protein sequence ID" value="JAC73931.1"/>
    <property type="molecule type" value="Transcribed_RNA"/>
</dbReference>
<organism evidence="2">
    <name type="scientific">Tetraselmis sp. GSL018</name>
    <dbReference type="NCBI Taxonomy" id="582737"/>
    <lineage>
        <taxon>Eukaryota</taxon>
        <taxon>Viridiplantae</taxon>
        <taxon>Chlorophyta</taxon>
        <taxon>core chlorophytes</taxon>
        <taxon>Chlorodendrophyceae</taxon>
        <taxon>Chlorodendrales</taxon>
        <taxon>Chlorodendraceae</taxon>
        <taxon>Tetraselmis</taxon>
    </lineage>
</organism>
<name>A0A061RTN2_9CHLO</name>
<proteinExistence type="predicted"/>
<dbReference type="AlphaFoldDB" id="A0A061RTN2"/>
<gene>
    <name evidence="2" type="ORF">TSPGSL018_27389</name>
</gene>
<feature type="non-terminal residue" evidence="2">
    <location>
        <position position="1"/>
    </location>
</feature>
<protein>
    <submittedName>
        <fullName evidence="2">Uncharacterized protein</fullName>
    </submittedName>
</protein>
<sequence>RQRRCGKARGGDTSRAAPQREPSLHGAAGEQDESRRLRIRRREPGQHRVRVCGPAGGNRRIRLLARDGGQHGRPGEGVGFAQERAVLRAPRVEAPGGGR</sequence>
<evidence type="ECO:0000256" key="1">
    <source>
        <dbReference type="SAM" id="MobiDB-lite"/>
    </source>
</evidence>
<feature type="region of interest" description="Disordered" evidence="1">
    <location>
        <begin position="1"/>
        <end position="38"/>
    </location>
</feature>
<reference evidence="2" key="1">
    <citation type="submission" date="2014-05" db="EMBL/GenBank/DDBJ databases">
        <title>The transcriptome of the halophilic microalga Tetraselmis sp. GSL018 isolated from the Great Salt Lake, Utah.</title>
        <authorList>
            <person name="Jinkerson R.E."/>
            <person name="D'Adamo S."/>
            <person name="Posewitz M.C."/>
        </authorList>
    </citation>
    <scope>NUCLEOTIDE SEQUENCE</scope>
    <source>
        <strain evidence="2">GSL018</strain>
    </source>
</reference>
<evidence type="ECO:0000313" key="2">
    <source>
        <dbReference type="EMBL" id="JAC73931.1"/>
    </source>
</evidence>